<evidence type="ECO:0000256" key="1">
    <source>
        <dbReference type="ARBA" id="ARBA00022723"/>
    </source>
</evidence>
<reference evidence="5" key="2">
    <citation type="submission" date="2023-01" db="EMBL/GenBank/DDBJ databases">
        <title>Gilvimarinus xylanilyticus HB14 isolated from Caulerpa lentillifera aquaculture base in Hainan, China.</title>
        <authorList>
            <person name="Zhang Y.-J."/>
        </authorList>
    </citation>
    <scope>NUCLEOTIDE SEQUENCE</scope>
    <source>
        <strain evidence="5">HB14</strain>
    </source>
</reference>
<evidence type="ECO:0000313" key="5">
    <source>
        <dbReference type="EMBL" id="MCP8899710.1"/>
    </source>
</evidence>
<dbReference type="Proteomes" id="UP001139319">
    <property type="component" value="Unassembled WGS sequence"/>
</dbReference>
<evidence type="ECO:0000256" key="2">
    <source>
        <dbReference type="ARBA" id="ARBA00022771"/>
    </source>
</evidence>
<dbReference type="AlphaFoldDB" id="A0A9X2HX18"/>
<dbReference type="InterPro" id="IPR055999">
    <property type="entry name" value="DUF7577"/>
</dbReference>
<dbReference type="InterPro" id="IPR018551">
    <property type="entry name" value="DUF2007"/>
</dbReference>
<name>A0A9X2HX18_9GAMM</name>
<keyword evidence="6" id="KW-1185">Reference proteome</keyword>
<evidence type="ECO:0000259" key="4">
    <source>
        <dbReference type="PROSITE" id="PS50199"/>
    </source>
</evidence>
<dbReference type="RefSeq" id="WP_253967997.1">
    <property type="nucleotide sequence ID" value="NZ_JAMFTH010000002.1"/>
</dbReference>
<dbReference type="PROSITE" id="PS50199">
    <property type="entry name" value="ZF_RANBP2_2"/>
    <property type="match status" value="1"/>
</dbReference>
<accession>A0A9X2HX18</accession>
<dbReference type="PROSITE" id="PS01358">
    <property type="entry name" value="ZF_RANBP2_1"/>
    <property type="match status" value="1"/>
</dbReference>
<sequence length="100" mass="11169">MKLVYTHENKLLVENTANLLRQKGIESTLENEFAAGAMGELSPLQTWPELWVNEGDYLHAKGIIAQLAETAMGAPWQCPACSEENDASFELCWSCQQEKP</sequence>
<comment type="caution">
    <text evidence="5">The sequence shown here is derived from an EMBL/GenBank/DDBJ whole genome shotgun (WGS) entry which is preliminary data.</text>
</comment>
<keyword evidence="3" id="KW-0862">Zinc</keyword>
<dbReference type="EMBL" id="JAMFTH010000002">
    <property type="protein sequence ID" value="MCP8899710.1"/>
    <property type="molecule type" value="Genomic_DNA"/>
</dbReference>
<dbReference type="InterPro" id="IPR001876">
    <property type="entry name" value="Znf_RanBP2"/>
</dbReference>
<evidence type="ECO:0000256" key="3">
    <source>
        <dbReference type="ARBA" id="ARBA00022833"/>
    </source>
</evidence>
<protein>
    <submittedName>
        <fullName evidence="5">DUF2007 domain-containing protein</fullName>
    </submittedName>
</protein>
<dbReference type="Pfam" id="PF09413">
    <property type="entry name" value="DUF2007"/>
    <property type="match status" value="1"/>
</dbReference>
<feature type="domain" description="RanBP2-type" evidence="4">
    <location>
        <begin position="71"/>
        <end position="100"/>
    </location>
</feature>
<reference evidence="5" key="1">
    <citation type="submission" date="2022-05" db="EMBL/GenBank/DDBJ databases">
        <authorList>
            <person name="Sun H.-N."/>
        </authorList>
    </citation>
    <scope>NUCLEOTIDE SEQUENCE</scope>
    <source>
        <strain evidence="5">HB14</strain>
    </source>
</reference>
<organism evidence="5 6">
    <name type="scientific">Gilvimarinus xylanilyticus</name>
    <dbReference type="NCBI Taxonomy" id="2944139"/>
    <lineage>
        <taxon>Bacteria</taxon>
        <taxon>Pseudomonadati</taxon>
        <taxon>Pseudomonadota</taxon>
        <taxon>Gammaproteobacteria</taxon>
        <taxon>Cellvibrionales</taxon>
        <taxon>Cellvibrionaceae</taxon>
        <taxon>Gilvimarinus</taxon>
    </lineage>
</organism>
<keyword evidence="1" id="KW-0479">Metal-binding</keyword>
<dbReference type="Pfam" id="PF24463">
    <property type="entry name" value="DUF7577"/>
    <property type="match status" value="1"/>
</dbReference>
<proteinExistence type="predicted"/>
<keyword evidence="2" id="KW-0863">Zinc-finger</keyword>
<dbReference type="GO" id="GO:0008270">
    <property type="term" value="F:zinc ion binding"/>
    <property type="evidence" value="ECO:0007669"/>
    <property type="project" value="UniProtKB-KW"/>
</dbReference>
<gene>
    <name evidence="5" type="ORF">M6D89_10395</name>
</gene>
<evidence type="ECO:0000313" key="6">
    <source>
        <dbReference type="Proteomes" id="UP001139319"/>
    </source>
</evidence>